<dbReference type="EMBL" id="CAJOBJ010117394">
    <property type="protein sequence ID" value="CAF4659640.1"/>
    <property type="molecule type" value="Genomic_DNA"/>
</dbReference>
<gene>
    <name evidence="3" type="ORF">BYL167_LOCUS47708</name>
    <name evidence="2" type="ORF">GIL414_LOCUS41425</name>
</gene>
<dbReference type="InterPro" id="IPR013098">
    <property type="entry name" value="Ig_I-set"/>
</dbReference>
<name>A0A8S2ZSU7_9BILA</name>
<dbReference type="AlphaFoldDB" id="A0A8S2ZSU7"/>
<dbReference type="SUPFAM" id="SSF48726">
    <property type="entry name" value="Immunoglobulin"/>
    <property type="match status" value="1"/>
</dbReference>
<dbReference type="Gene3D" id="2.60.40.10">
    <property type="entry name" value="Immunoglobulins"/>
    <property type="match status" value="1"/>
</dbReference>
<evidence type="ECO:0000313" key="2">
    <source>
        <dbReference type="EMBL" id="CAF4659640.1"/>
    </source>
</evidence>
<proteinExistence type="predicted"/>
<evidence type="ECO:0000259" key="1">
    <source>
        <dbReference type="Pfam" id="PF07679"/>
    </source>
</evidence>
<accession>A0A8S2ZSU7</accession>
<dbReference type="InterPro" id="IPR036179">
    <property type="entry name" value="Ig-like_dom_sf"/>
</dbReference>
<organism evidence="2 4">
    <name type="scientific">Rotaria magnacalcarata</name>
    <dbReference type="NCBI Taxonomy" id="392030"/>
    <lineage>
        <taxon>Eukaryota</taxon>
        <taxon>Metazoa</taxon>
        <taxon>Spiralia</taxon>
        <taxon>Gnathifera</taxon>
        <taxon>Rotifera</taxon>
        <taxon>Eurotatoria</taxon>
        <taxon>Bdelloidea</taxon>
        <taxon>Philodinida</taxon>
        <taxon>Philodinidae</taxon>
        <taxon>Rotaria</taxon>
    </lineage>
</organism>
<dbReference type="Pfam" id="PF07679">
    <property type="entry name" value="I-set"/>
    <property type="match status" value="1"/>
</dbReference>
<sequence length="56" mass="6055">KPSFDLSGLLGSLGKKEIRVKAGEPLIINLPIDGSPKPTVTWSKDGEPIQQTRELV</sequence>
<reference evidence="2" key="1">
    <citation type="submission" date="2021-02" db="EMBL/GenBank/DDBJ databases">
        <authorList>
            <person name="Nowell W R."/>
        </authorList>
    </citation>
    <scope>NUCLEOTIDE SEQUENCE</scope>
</reference>
<evidence type="ECO:0000313" key="4">
    <source>
        <dbReference type="Proteomes" id="UP000681720"/>
    </source>
</evidence>
<dbReference type="InterPro" id="IPR013783">
    <property type="entry name" value="Ig-like_fold"/>
</dbReference>
<protein>
    <recommendedName>
        <fullName evidence="1">Immunoglobulin I-set domain-containing protein</fullName>
    </recommendedName>
</protein>
<dbReference type="EMBL" id="CAJOBH010137895">
    <property type="protein sequence ID" value="CAF4790734.1"/>
    <property type="molecule type" value="Genomic_DNA"/>
</dbReference>
<dbReference type="Proteomes" id="UP000681967">
    <property type="component" value="Unassembled WGS sequence"/>
</dbReference>
<dbReference type="Proteomes" id="UP000681720">
    <property type="component" value="Unassembled WGS sequence"/>
</dbReference>
<comment type="caution">
    <text evidence="2">The sequence shown here is derived from an EMBL/GenBank/DDBJ whole genome shotgun (WGS) entry which is preliminary data.</text>
</comment>
<feature type="non-terminal residue" evidence="2">
    <location>
        <position position="1"/>
    </location>
</feature>
<feature type="domain" description="Immunoglobulin I-set" evidence="1">
    <location>
        <begin position="16"/>
        <end position="54"/>
    </location>
</feature>
<evidence type="ECO:0000313" key="3">
    <source>
        <dbReference type="EMBL" id="CAF4790734.1"/>
    </source>
</evidence>